<dbReference type="InterPro" id="IPR006162">
    <property type="entry name" value="Ppantetheine_attach_site"/>
</dbReference>
<dbReference type="KEGG" id="spun:BFF78_07170"/>
<dbReference type="InterPro" id="IPR020807">
    <property type="entry name" value="PKS_DH"/>
</dbReference>
<feature type="region of interest" description="C-terminal hotdog fold" evidence="9">
    <location>
        <begin position="1078"/>
        <end position="1213"/>
    </location>
</feature>
<dbReference type="InterPro" id="IPR042104">
    <property type="entry name" value="PKS_dehydratase_sf"/>
</dbReference>
<dbReference type="Pfam" id="PF14765">
    <property type="entry name" value="PS-DH"/>
    <property type="match status" value="2"/>
</dbReference>
<dbReference type="InterPro" id="IPR014030">
    <property type="entry name" value="Ketoacyl_synth_N"/>
</dbReference>
<dbReference type="RefSeq" id="WP_069777515.1">
    <property type="nucleotide sequence ID" value="NZ_CP017248.1"/>
</dbReference>
<accession>A0A1D7Y5K9</accession>
<dbReference type="Pfam" id="PF08990">
    <property type="entry name" value="Docking"/>
    <property type="match status" value="1"/>
</dbReference>
<dbReference type="SUPFAM" id="SSF47336">
    <property type="entry name" value="ACP-like"/>
    <property type="match status" value="2"/>
</dbReference>
<organism evidence="14 15">
    <name type="scientific">Streptomyces fodineus</name>
    <dbReference type="NCBI Taxonomy" id="1904616"/>
    <lineage>
        <taxon>Bacteria</taxon>
        <taxon>Bacillati</taxon>
        <taxon>Actinomycetota</taxon>
        <taxon>Actinomycetes</taxon>
        <taxon>Kitasatosporales</taxon>
        <taxon>Streptomycetaceae</taxon>
        <taxon>Streptomyces</taxon>
    </lineage>
</organism>
<keyword evidence="7" id="KW-0511">Multifunctional enzyme</keyword>
<keyword evidence="6" id="KW-0045">Antibiotic biosynthesis</keyword>
<dbReference type="GO" id="GO:0031177">
    <property type="term" value="F:phosphopantetheine binding"/>
    <property type="evidence" value="ECO:0007669"/>
    <property type="project" value="InterPro"/>
</dbReference>
<keyword evidence="3" id="KW-0596">Phosphopantetheine</keyword>
<feature type="domain" description="Ketosynthase family 3 (KS3)" evidence="12">
    <location>
        <begin position="1769"/>
        <end position="2190"/>
    </location>
</feature>
<feature type="region of interest" description="C-terminal hotdog fold" evidence="9">
    <location>
        <begin position="2783"/>
        <end position="2927"/>
    </location>
</feature>
<feature type="domain" description="Carrier" evidence="11">
    <location>
        <begin position="3394"/>
        <end position="3469"/>
    </location>
</feature>
<dbReference type="SMART" id="SM01294">
    <property type="entry name" value="PKS_PP_betabranch"/>
    <property type="match status" value="2"/>
</dbReference>
<dbReference type="Pfam" id="PF00698">
    <property type="entry name" value="Acyl_transf_1"/>
    <property type="match status" value="2"/>
</dbReference>
<dbReference type="SUPFAM" id="SSF53901">
    <property type="entry name" value="Thiolase-like"/>
    <property type="match status" value="2"/>
</dbReference>
<dbReference type="CDD" id="cd00833">
    <property type="entry name" value="PKS"/>
    <property type="match status" value="2"/>
</dbReference>
<dbReference type="InterPro" id="IPR016039">
    <property type="entry name" value="Thiolase-like"/>
</dbReference>
<dbReference type="InterPro" id="IPR001227">
    <property type="entry name" value="Ac_transferase_dom_sf"/>
</dbReference>
<evidence type="ECO:0000313" key="15">
    <source>
        <dbReference type="Proteomes" id="UP000094960"/>
    </source>
</evidence>
<dbReference type="Pfam" id="PF21089">
    <property type="entry name" value="PKS_DH_N"/>
    <property type="match status" value="2"/>
</dbReference>
<dbReference type="Proteomes" id="UP000094960">
    <property type="component" value="Chromosome"/>
</dbReference>
<dbReference type="Gene3D" id="3.40.47.10">
    <property type="match status" value="2"/>
</dbReference>
<evidence type="ECO:0000259" key="13">
    <source>
        <dbReference type="PROSITE" id="PS52019"/>
    </source>
</evidence>
<feature type="domain" description="PKS/mFAS DH" evidence="13">
    <location>
        <begin position="941"/>
        <end position="1213"/>
    </location>
</feature>
<dbReference type="InterPro" id="IPR014031">
    <property type="entry name" value="Ketoacyl_synth_C"/>
</dbReference>
<evidence type="ECO:0000256" key="4">
    <source>
        <dbReference type="ARBA" id="ARBA00022553"/>
    </source>
</evidence>
<dbReference type="CDD" id="cd08956">
    <property type="entry name" value="KR_3_FAS_SDR_x"/>
    <property type="match status" value="2"/>
</dbReference>
<evidence type="ECO:0000259" key="11">
    <source>
        <dbReference type="PROSITE" id="PS50075"/>
    </source>
</evidence>
<comment type="cofactor">
    <cofactor evidence="1">
        <name>pantetheine 4'-phosphate</name>
        <dbReference type="ChEBI" id="CHEBI:47942"/>
    </cofactor>
</comment>
<evidence type="ECO:0000259" key="12">
    <source>
        <dbReference type="PROSITE" id="PS52004"/>
    </source>
</evidence>
<feature type="domain" description="PKS/mFAS DH" evidence="13">
    <location>
        <begin position="2645"/>
        <end position="2927"/>
    </location>
</feature>
<dbReference type="InterPro" id="IPR009081">
    <property type="entry name" value="PP-bd_ACP"/>
</dbReference>
<evidence type="ECO:0000256" key="1">
    <source>
        <dbReference type="ARBA" id="ARBA00001957"/>
    </source>
</evidence>
<dbReference type="SUPFAM" id="SSF51735">
    <property type="entry name" value="NAD(P)-binding Rossmann-fold domains"/>
    <property type="match status" value="4"/>
</dbReference>
<evidence type="ECO:0000313" key="14">
    <source>
        <dbReference type="EMBL" id="AOR30863.1"/>
    </source>
</evidence>
<feature type="active site" description="Proton acceptor; for dehydratase activity" evidence="9">
    <location>
        <position position="973"/>
    </location>
</feature>
<dbReference type="Gene3D" id="1.10.1200.10">
    <property type="entry name" value="ACP-like"/>
    <property type="match status" value="2"/>
</dbReference>
<dbReference type="InterPro" id="IPR050091">
    <property type="entry name" value="PKS_NRPS_Biosynth_Enz"/>
</dbReference>
<dbReference type="InterPro" id="IPR055123">
    <property type="entry name" value="SpnB-like_Rossmann"/>
</dbReference>
<dbReference type="Gene3D" id="3.30.70.3290">
    <property type="match status" value="2"/>
</dbReference>
<protein>
    <recommendedName>
        <fullName evidence="16">Polyketide synthase</fullName>
    </recommendedName>
</protein>
<comment type="pathway">
    <text evidence="2">Antibiotic biosynthesis.</text>
</comment>
<dbReference type="PROSITE" id="PS00606">
    <property type="entry name" value="KS3_1"/>
    <property type="match status" value="2"/>
</dbReference>
<evidence type="ECO:0000256" key="9">
    <source>
        <dbReference type="PROSITE-ProRule" id="PRU01363"/>
    </source>
</evidence>
<dbReference type="GO" id="GO:0004315">
    <property type="term" value="F:3-oxoacyl-[acyl-carrier-protein] synthase activity"/>
    <property type="evidence" value="ECO:0007669"/>
    <property type="project" value="InterPro"/>
</dbReference>
<dbReference type="SMART" id="SM00823">
    <property type="entry name" value="PKS_PP"/>
    <property type="match status" value="2"/>
</dbReference>
<dbReference type="InterPro" id="IPR020806">
    <property type="entry name" value="PKS_PP-bd"/>
</dbReference>
<feature type="active site" description="Proton acceptor; for dehydratase activity" evidence="9">
    <location>
        <position position="2677"/>
    </location>
</feature>
<dbReference type="SMART" id="SM00822">
    <property type="entry name" value="PKS_KR"/>
    <property type="match status" value="2"/>
</dbReference>
<dbReference type="PROSITE" id="PS00012">
    <property type="entry name" value="PHOSPHOPANTETHEINE"/>
    <property type="match status" value="2"/>
</dbReference>
<dbReference type="InterPro" id="IPR036291">
    <property type="entry name" value="NAD(P)-bd_dom_sf"/>
</dbReference>
<feature type="domain" description="Carrier" evidence="11">
    <location>
        <begin position="1675"/>
        <end position="1750"/>
    </location>
</feature>
<dbReference type="PROSITE" id="PS50075">
    <property type="entry name" value="CARRIER"/>
    <property type="match status" value="2"/>
</dbReference>
<evidence type="ECO:0000256" key="8">
    <source>
        <dbReference type="ARBA" id="ARBA00023315"/>
    </source>
</evidence>
<dbReference type="InterPro" id="IPR016036">
    <property type="entry name" value="Malonyl_transacylase_ACP-bd"/>
</dbReference>
<feature type="domain" description="Ketosynthase family 3 (KS3)" evidence="12">
    <location>
        <begin position="60"/>
        <end position="482"/>
    </location>
</feature>
<dbReference type="SUPFAM" id="SSF55048">
    <property type="entry name" value="Probable ACP-binding domain of malonyl-CoA ACP transacylase"/>
    <property type="match status" value="2"/>
</dbReference>
<dbReference type="SUPFAM" id="SSF52151">
    <property type="entry name" value="FabD/lysophospholipase-like"/>
    <property type="match status" value="2"/>
</dbReference>
<dbReference type="Pfam" id="PF00109">
    <property type="entry name" value="ketoacyl-synt"/>
    <property type="match status" value="2"/>
</dbReference>
<dbReference type="InterPro" id="IPR015083">
    <property type="entry name" value="NorB/c/GfsB-D-like_docking"/>
</dbReference>
<dbReference type="InterPro" id="IPR020841">
    <property type="entry name" value="PKS_Beta-ketoAc_synthase_dom"/>
</dbReference>
<evidence type="ECO:0000256" key="6">
    <source>
        <dbReference type="ARBA" id="ARBA00023194"/>
    </source>
</evidence>
<dbReference type="EMBL" id="CP017248">
    <property type="protein sequence ID" value="AOR30863.1"/>
    <property type="molecule type" value="Genomic_DNA"/>
</dbReference>
<dbReference type="FunFam" id="3.40.47.10:FF:000019">
    <property type="entry name" value="Polyketide synthase type I"/>
    <property type="match status" value="2"/>
</dbReference>
<dbReference type="Gene3D" id="3.40.366.10">
    <property type="entry name" value="Malonyl-Coenzyme A Acyl Carrier Protein, domain 2"/>
    <property type="match status" value="2"/>
</dbReference>
<dbReference type="GO" id="GO:0004312">
    <property type="term" value="F:fatty acid synthase activity"/>
    <property type="evidence" value="ECO:0007669"/>
    <property type="project" value="TreeGrafter"/>
</dbReference>
<dbReference type="Pfam" id="PF08659">
    <property type="entry name" value="KR"/>
    <property type="match status" value="2"/>
</dbReference>
<name>A0A1D7Y5K9_9ACTN</name>
<dbReference type="InterPro" id="IPR013968">
    <property type="entry name" value="PKS_KR"/>
</dbReference>
<dbReference type="InterPro" id="IPR049552">
    <property type="entry name" value="PKS_DH_N"/>
</dbReference>
<dbReference type="InterPro" id="IPR032821">
    <property type="entry name" value="PKS_assoc"/>
</dbReference>
<evidence type="ECO:0000256" key="5">
    <source>
        <dbReference type="ARBA" id="ARBA00022679"/>
    </source>
</evidence>
<dbReference type="InterPro" id="IPR049551">
    <property type="entry name" value="PKS_DH_C"/>
</dbReference>
<dbReference type="Pfam" id="PF16197">
    <property type="entry name" value="KAsynt_C_assoc"/>
    <property type="match status" value="2"/>
</dbReference>
<keyword evidence="15" id="KW-1185">Reference proteome</keyword>
<evidence type="ECO:0000256" key="10">
    <source>
        <dbReference type="SAM" id="MobiDB-lite"/>
    </source>
</evidence>
<dbReference type="SMART" id="SM00827">
    <property type="entry name" value="PKS_AT"/>
    <property type="match status" value="2"/>
</dbReference>
<gene>
    <name evidence="14" type="ORF">BFF78_07170</name>
</gene>
<dbReference type="PANTHER" id="PTHR43775">
    <property type="entry name" value="FATTY ACID SYNTHASE"/>
    <property type="match status" value="1"/>
</dbReference>
<dbReference type="Gene3D" id="3.10.129.110">
    <property type="entry name" value="Polyketide synthase dehydratase"/>
    <property type="match status" value="2"/>
</dbReference>
<dbReference type="GO" id="GO:0033068">
    <property type="term" value="P:macrolide biosynthetic process"/>
    <property type="evidence" value="ECO:0007669"/>
    <property type="project" value="UniProtKB-ARBA"/>
</dbReference>
<dbReference type="Pfam" id="PF00550">
    <property type="entry name" value="PP-binding"/>
    <property type="match status" value="2"/>
</dbReference>
<dbReference type="Gene3D" id="3.40.50.720">
    <property type="entry name" value="NAD(P)-binding Rossmann-like Domain"/>
    <property type="match status" value="2"/>
</dbReference>
<dbReference type="InterPro" id="IPR016035">
    <property type="entry name" value="Acyl_Trfase/lysoPLipase"/>
</dbReference>
<feature type="active site" description="Proton donor; for dehydratase activity" evidence="9">
    <location>
        <position position="2849"/>
    </location>
</feature>
<dbReference type="InterPro" id="IPR018201">
    <property type="entry name" value="Ketoacyl_synth_AS"/>
</dbReference>
<evidence type="ECO:0000256" key="7">
    <source>
        <dbReference type="ARBA" id="ARBA00023268"/>
    </source>
</evidence>
<evidence type="ECO:0000256" key="3">
    <source>
        <dbReference type="ARBA" id="ARBA00022450"/>
    </source>
</evidence>
<dbReference type="Pfam" id="PF02801">
    <property type="entry name" value="Ketoacyl-synt_C"/>
    <property type="match status" value="2"/>
</dbReference>
<keyword evidence="8" id="KW-0012">Acyltransferase</keyword>
<keyword evidence="4" id="KW-0597">Phosphoprotein</keyword>
<feature type="active site" description="Proton donor; for dehydratase activity" evidence="9">
    <location>
        <position position="1135"/>
    </location>
</feature>
<evidence type="ECO:0000256" key="2">
    <source>
        <dbReference type="ARBA" id="ARBA00004792"/>
    </source>
</evidence>
<feature type="region of interest" description="N-terminal hotdog fold" evidence="9">
    <location>
        <begin position="2645"/>
        <end position="2771"/>
    </location>
</feature>
<dbReference type="PANTHER" id="PTHR43775:SF51">
    <property type="entry name" value="INACTIVE PHENOLPHTHIOCEROL SYNTHESIS POLYKETIDE SYNTHASE TYPE I PKS1-RELATED"/>
    <property type="match status" value="1"/>
</dbReference>
<dbReference type="PROSITE" id="PS52019">
    <property type="entry name" value="PKS_MFAS_DH"/>
    <property type="match status" value="2"/>
</dbReference>
<dbReference type="PROSITE" id="PS52004">
    <property type="entry name" value="KS3_2"/>
    <property type="match status" value="2"/>
</dbReference>
<dbReference type="GO" id="GO:0006633">
    <property type="term" value="P:fatty acid biosynthetic process"/>
    <property type="evidence" value="ECO:0007669"/>
    <property type="project" value="InterPro"/>
</dbReference>
<dbReference type="FunFam" id="1.10.1200.10:FF:000007">
    <property type="entry name" value="Probable polyketide synthase pks17"/>
    <property type="match status" value="2"/>
</dbReference>
<proteinExistence type="predicted"/>
<dbReference type="FunFam" id="3.40.366.10:FF:000002">
    <property type="entry name" value="Probable polyketide synthase 2"/>
    <property type="match status" value="1"/>
</dbReference>
<dbReference type="SMART" id="SM00825">
    <property type="entry name" value="PKS_KS"/>
    <property type="match status" value="2"/>
</dbReference>
<sequence length="3544" mass="372738">MTGKTDDGRSGSMSDDQKSDDRKRGDRMSDEQTLRTYLRRVTAELRTANRRVRELEQRDVEPIAIVGMSCRFPGGVTSPEELWELVASGRDAMGPFPADRGWDLERLYDPDPDRPGSAYAREGGFVDTATTFDADFFGISPREALAMDPTQRLTLETAWEALEDAGIDPTTLRGSETGVFAGTVSSDYGPSTLPELEGFRVTGTQSSVMSGRVAYSLGLEGPAVTIDTACSASLVALHLAANALRAGECSLALAGGVTVLAGPFLFVEFSRQRGLARDGRCKAYSASADGTGFSDGVGLVVLERLSDAKRHGRRILGLIRGSAVNQDGASNGLTAPNGPSQERVIRQALASAGLSAAEVDAVEGHGTGTKLGDPIEAQALLATYGRERDVDPLWLGSVKSNIGHTSAAAGVAGVIKMVMAMRHGVLPPTLHVDEPSPHVDWESGAVRLLTEAREWSVQGRPRRAGVSSFGVSGTNAHLILEEAPAEEPSEDVPVEAIRPAGAVPVVLSARSDVALRAQAERLRSYLTSRPGVSVVDTAYSLVASRALLDRRAVVVAGDRDELLARLGELSVGESAVAGKSAFLFTGQGSQRAGMGLELAGAFPVFDQALSEVCTEADPRLGRSLRELLASGDGVLDSTEFTQVALFAVEVALFRLAESLGVRADYLIGHSVGEIAAAHVAGVLSLADAAELVVARGRLMGALPAGGAMVAVQAGEAEVAESLAGFGGRLEIAAVNGPLAVVVSGDEDAVGEWLPRWEGRKTTRLRVSHAFHSPRMEPMLDEFRTVAEGLRYAEPRIPVVSNVSGEVVSAFGADYWVRHVRQAVRFADGVGTLWELGVRRFLELGPDAVLTAMARQCVEENEAEAAFVPALRAKRGERESFAGFLGRAHTAGVVVDWEAVYAGAGARRVDLPTYAFQRERFWLVPGSAPGDVSAAGLVGVDHPVLAAAVQVGDRDEWVFTGLVSTETQPWVEEHLLLGTMVVPGTGLVELALAAGRHAGSPVLDELVLESPLLVQHGVTRHLQITVGASGPDGRRDVAIYSRPDNPAEETETTCHARGTLGTEAAPAGDWPEQWPPQDAERMPVDELYQRLADLGYDYGPLFHGVEAVWRDGDETYAEVTLPEGHEGFGIHPALFDSALQSGVVLLTGDGAAAHLMPFSWSGVQLHRPGVSRLRVRSTMSGDTSLRLYAVDEAGTPVVSVRSLVVRPVEQERIDSSRGDARQSLYTVDWAPIEAGPNTGTEDIVRIGAGEIHPDLDALKAVLAEGAPAPRAVLAIAPAHGEDTPESVHAAVTEALTLVQRWLASEALGEARLVVVTRGAVSAVDGEGPDVAQAAVWGLVRSAQSEHPGRFVLVDVDGGEPDWGVVLGADEPQLAVRGGRLLAPRLSRASSGGSVAVLDPEGTVVVTGGTGGLGAVFARHLAAAHGARHLLLLSRRGLEADGAAGLVAELEGLGCEARIAACDVSDRDQLAAVLGSVERPLTAVVHAAGVLDDGVIESLTPEQVERVMRPKVDAAWHLHELTADADLSAFVLFSSVAALIGSPGQGNYAAANSALDALAASRRAAGLPATSLAWGLWDDVGGMAGALGEADLARLERTGVGALSRQRGTELFDLALGTGTALLAPVQLDPAALRAQARAGLLPALLRGLAPVPARRAETGGSLAQRLAGVAEADRERIVLDAVREQVAAVLGHTSAEAIDTERAFKDLGFDSLSAVELRNGLTQATGVRLPATLIFDHPTPAAVGRLLLSEFGDVVQAPRPGTRTKRATLDEPLAIVGMSCRYPGGVTSPEELWELVAAGRDAVGGLPTDRGWDPDIYDPDPDQPGKINTRGGAFLERIGEFDAEFFGISPREALAMDPQQRQLLEASWEAFEHAGIDPTTLRGSDTGVFAGVVTTDYGGMASTELEGYRLTGTTTSVVSGRIAYTLGLEGPAVSVDTACSSSAVALHLAGQALRAGECSLALVGGVTLLAGPYLLTEFSRQRAVSPDGRCKAYAASADGTGFADGLGLVVLERLSDAKRHGRRILGLIRGSAVNQDGASNGLTAPNGPSQERVIRQALASAGLSAAEVDAVEGHGTGTVLGDPIEAQALLATYGRERDGDPLWLGSIKSNIGHTSAAAGVAGVIKMVMAMRHGVLPPTLHVDEPSPHIDWESGAVRLLTEAREWSVEGRPRRAGVSSFGVSGTNAHIIVEEAPAEERALEGERPVDVVPVVLSARSDVALRAQAERLRSHLTSRPDVSVVDTAYSLVASRALLDRRAVVVAGDRDELLARLGELSVGESAVAGKSAFLFTGQGSQRAGMGLELAGAFPVFDQALSEVCTEADPRLGRSLRELLASGDGVLDSTEFTQVALFAVEVALFRLAESLGVRADYLIGHSVGEIAAAHVAGVLSLADAAELVVARGRLMGALPAGGAMVAVQAGEAEVAESLAGFEGRLEIAAINGPLAVVVSGDEDAVGEWLPRWEGRKTTRLRVSHAFHSPRMEPMLDEFRAVAEGLRYAEPRIPVVSNVSGEVVSAFDADYWVRHVRQAVRFADGVGTLWDLGVRRFLELGPDAVLTAMARQCVEENEAEAAFVPALRAKRGERESFAGFLGRAHTAGVVVDWEAVYAGTGAKRVDLPTYAFQRENYWLPRKTGLGDPSAVGMDRMRHPVLAAAVQVGDRDEWVFTGSMSQQTQPWTRDHMVFGIVLVPGAAMVEMALTIGRRLSCDVVDELVVAAPLVLEDDVTRQIRVTVSPAGEDGRREIAFFSRIEASEDEVTELTCHARGWLAANAEPLEPLPALWPPADAEPLPVSELYTLLNRNAHLTDVGFDYGPAFRAVQSAWRRGDEVLTELALPEAAGPADGFAIHPAMFDSALHGGLGMLDMGEENPSGLPFSWSGVQLERFGLTRIRVRITLPDPTSLRLDIAGEDGMPLACLRRLDVRPVEQGHLEAARRDGDRHLYAMDWVPVQAVTARAAGIAALGAVGGGSVDRFADLAALEKALADGAMAPEVVLADVGAPDGDVAGAAKAAAGETLTLVQRWLASEVLGEARLVVVTRGAVSAVDGEGPGAAQAAVWGLVRSAQSEHPGRFVLVDVDGGEPDWGVVLGADEPQLAVRGGRLLAPRLSRASSGGSVAVLDSEGTVVVTGGTGGLGAVFARHLAAVHGVRHLLLLSRRGLEADGAAGLVAELEGLGCEARIAACDVSDRDQLAAVLGSVERPLTAVVHAAGVLDDGVIESLTPEQVERVMRPKVDAAWHLHELTADADLSAFVLFSSVAALIGSPGQGNYAAANASLDALAGLRRAAGLPAVSLAWGLWSDTAGMAAQLGPVELARLERMGARPLTAELGLGLFDQALASDAALLVPAWLDTRVLRARARAGTIPAVLRGLAPVPARRADTTTVSLRDRLAGVAAEDREHIVLDLVRTQVAAVLGHASAAAVEPERAFQEIGFDSLGAVDLRNRLTQATGMRLPATLVFDYPTPAEIARLLLAEFGSVAAEPPIEKELNKLEDMLAAIAENERRHVAERLRRLLSVVADDEEAESTAERIEAATTMDEVFQMIDAEFGEA</sequence>
<dbReference type="InterPro" id="IPR014043">
    <property type="entry name" value="Acyl_transferase_dom"/>
</dbReference>
<reference evidence="15" key="1">
    <citation type="submission" date="2016-09" db="EMBL/GenBank/DDBJ databases">
        <title>Streptomyces puniciscabiei strain:TW1S1 Genome sequencing and assembly.</title>
        <authorList>
            <person name="Kim M.-K."/>
            <person name="Kim S.B."/>
        </authorList>
    </citation>
    <scope>NUCLEOTIDE SEQUENCE [LARGE SCALE GENOMIC DNA]</scope>
    <source>
        <strain evidence="15">TW1S1</strain>
    </source>
</reference>
<dbReference type="InterPro" id="IPR057326">
    <property type="entry name" value="KR_dom"/>
</dbReference>
<dbReference type="InterPro" id="IPR049900">
    <property type="entry name" value="PKS_mFAS_DH"/>
</dbReference>
<evidence type="ECO:0008006" key="16">
    <source>
        <dbReference type="Google" id="ProtNLM"/>
    </source>
</evidence>
<keyword evidence="5" id="KW-0808">Transferase</keyword>
<feature type="region of interest" description="Disordered" evidence="10">
    <location>
        <begin position="1"/>
        <end position="33"/>
    </location>
</feature>
<dbReference type="SMART" id="SM00826">
    <property type="entry name" value="PKS_DH"/>
    <property type="match status" value="2"/>
</dbReference>
<dbReference type="Pfam" id="PF22953">
    <property type="entry name" value="SpnB_Rossmann"/>
    <property type="match status" value="2"/>
</dbReference>
<feature type="region of interest" description="N-terminal hotdog fold" evidence="9">
    <location>
        <begin position="941"/>
        <end position="1066"/>
    </location>
</feature>
<dbReference type="InterPro" id="IPR036736">
    <property type="entry name" value="ACP-like_sf"/>
</dbReference>